<evidence type="ECO:0000259" key="3">
    <source>
        <dbReference type="Pfam" id="PF05738"/>
    </source>
</evidence>
<feature type="compositionally biased region" description="Acidic residues" evidence="1">
    <location>
        <begin position="278"/>
        <end position="294"/>
    </location>
</feature>
<evidence type="ECO:0000313" key="4">
    <source>
        <dbReference type="EMBL" id="HJA71057.1"/>
    </source>
</evidence>
<reference evidence="4" key="2">
    <citation type="submission" date="2021-04" db="EMBL/GenBank/DDBJ databases">
        <authorList>
            <person name="Gilroy R."/>
        </authorList>
    </citation>
    <scope>NUCLEOTIDE SEQUENCE</scope>
    <source>
        <strain evidence="4">CHK178-16964</strain>
    </source>
</reference>
<dbReference type="Proteomes" id="UP000823900">
    <property type="component" value="Unassembled WGS sequence"/>
</dbReference>
<feature type="transmembrane region" description="Helical" evidence="2">
    <location>
        <begin position="339"/>
        <end position="358"/>
    </location>
</feature>
<comment type="caution">
    <text evidence="4">The sequence shown here is derived from an EMBL/GenBank/DDBJ whole genome shotgun (WGS) entry which is preliminary data.</text>
</comment>
<evidence type="ECO:0000256" key="1">
    <source>
        <dbReference type="SAM" id="MobiDB-lite"/>
    </source>
</evidence>
<dbReference type="Gene3D" id="2.60.40.1140">
    <property type="entry name" value="Collagen-binding surface protein Cna, B-type domain"/>
    <property type="match status" value="1"/>
</dbReference>
<gene>
    <name evidence="4" type="ORF">IAA07_05670</name>
</gene>
<dbReference type="Gene3D" id="2.60.40.10">
    <property type="entry name" value="Immunoglobulins"/>
    <property type="match status" value="1"/>
</dbReference>
<dbReference type="SUPFAM" id="SSF49478">
    <property type="entry name" value="Cna protein B-type domain"/>
    <property type="match status" value="1"/>
</dbReference>
<name>A0A9D2HHQ8_9FIRM</name>
<accession>A0A9D2HHQ8</accession>
<keyword evidence="2" id="KW-1133">Transmembrane helix</keyword>
<dbReference type="InterPro" id="IPR013783">
    <property type="entry name" value="Ig-like_fold"/>
</dbReference>
<keyword evidence="2" id="KW-0812">Transmembrane</keyword>
<dbReference type="CDD" id="cd00222">
    <property type="entry name" value="CollagenBindB"/>
    <property type="match status" value="1"/>
</dbReference>
<dbReference type="InterPro" id="IPR008454">
    <property type="entry name" value="Collagen-bd_Cna-like_B-typ_dom"/>
</dbReference>
<keyword evidence="2" id="KW-0472">Membrane</keyword>
<reference evidence="4" key="1">
    <citation type="journal article" date="2021" name="PeerJ">
        <title>Extensive microbial diversity within the chicken gut microbiome revealed by metagenomics and culture.</title>
        <authorList>
            <person name="Gilroy R."/>
            <person name="Ravi A."/>
            <person name="Getino M."/>
            <person name="Pursley I."/>
            <person name="Horton D.L."/>
            <person name="Alikhan N.F."/>
            <person name="Baker D."/>
            <person name="Gharbi K."/>
            <person name="Hall N."/>
            <person name="Watson M."/>
            <person name="Adriaenssens E.M."/>
            <person name="Foster-Nyarko E."/>
            <person name="Jarju S."/>
            <person name="Secka A."/>
            <person name="Antonio M."/>
            <person name="Oren A."/>
            <person name="Chaudhuri R.R."/>
            <person name="La Ragione R."/>
            <person name="Hildebrand F."/>
            <person name="Pallen M.J."/>
        </authorList>
    </citation>
    <scope>NUCLEOTIDE SEQUENCE</scope>
    <source>
        <strain evidence="4">CHK178-16964</strain>
    </source>
</reference>
<feature type="domain" description="CNA-B" evidence="3">
    <location>
        <begin position="190"/>
        <end position="270"/>
    </location>
</feature>
<protein>
    <submittedName>
        <fullName evidence="4">Cna B-type domain-containing protein</fullName>
    </submittedName>
</protein>
<dbReference type="EMBL" id="DWZA01000051">
    <property type="protein sequence ID" value="HJA71057.1"/>
    <property type="molecule type" value="Genomic_DNA"/>
</dbReference>
<organism evidence="4 5">
    <name type="scientific">Candidatus Lachnoclostridium stercoravium</name>
    <dbReference type="NCBI Taxonomy" id="2838633"/>
    <lineage>
        <taxon>Bacteria</taxon>
        <taxon>Bacillati</taxon>
        <taxon>Bacillota</taxon>
        <taxon>Clostridia</taxon>
        <taxon>Lachnospirales</taxon>
        <taxon>Lachnospiraceae</taxon>
    </lineage>
</organism>
<proteinExistence type="predicted"/>
<dbReference type="AlphaFoldDB" id="A0A9D2HHQ8"/>
<evidence type="ECO:0000256" key="2">
    <source>
        <dbReference type="SAM" id="Phobius"/>
    </source>
</evidence>
<sequence length="366" mass="39852">MKTKRFLKWIAASLTTLMLVLGLGFTALAYVSIDNSRETSLTVQFEKEGTGFANVQFRIYRVAEVSDMAEFTLTGDFAGYPVSLEDLDSSGWRALAQTLDAYVGRDSLAPLKTAVTDAAGKAAFEHLPVGLYLVTGDRYEEGDHTYIPEAFMACLPGLGQETDEWIYDMTAACKYNSDQDGGEDGSLSRKVLKVWNDDGHESKRPESIRVQLLKDGQVYDTVTLNAENNWRHTWSDLDKDSNWEVTEYDTPSGYTVSVDRQGITFVMTNTRRGGGGGGDDDDDGGGGGDDDDDGGGGGGNDGGGGDDPEPLETILDNLTPLGILPVKWGEPILPQTGMLWWPVPLLAVSGALLFLTGWRRQRHGKQ</sequence>
<feature type="region of interest" description="Disordered" evidence="1">
    <location>
        <begin position="267"/>
        <end position="314"/>
    </location>
</feature>
<evidence type="ECO:0000313" key="5">
    <source>
        <dbReference type="Proteomes" id="UP000823900"/>
    </source>
</evidence>
<dbReference type="Pfam" id="PF05738">
    <property type="entry name" value="Cna_B"/>
    <property type="match status" value="1"/>
</dbReference>